<dbReference type="Pfam" id="PF07411">
    <property type="entry name" value="DUF1508"/>
    <property type="match status" value="1"/>
</dbReference>
<dbReference type="Gene3D" id="3.30.160.160">
    <property type="entry name" value="YegP-like"/>
    <property type="match status" value="1"/>
</dbReference>
<reference evidence="2" key="1">
    <citation type="submission" date="2020-04" db="EMBL/GenBank/DDBJ databases">
        <authorList>
            <person name="Chiriac C."/>
            <person name="Salcher M."/>
            <person name="Ghai R."/>
            <person name="Kavagutti S V."/>
        </authorList>
    </citation>
    <scope>NUCLEOTIDE SEQUENCE</scope>
</reference>
<gene>
    <name evidence="2" type="ORF">UFOVP707_66</name>
</gene>
<sequence>MTLAYTHRMEVFCDSAGKWRWRLRSTSNNKITATSGECFARKGNAARAAESISLALIEPVDRNALKETHNV</sequence>
<evidence type="ECO:0000313" key="2">
    <source>
        <dbReference type="EMBL" id="CAB4159244.1"/>
    </source>
</evidence>
<dbReference type="InterPro" id="IPR036913">
    <property type="entry name" value="YegP-like_sf"/>
</dbReference>
<feature type="domain" description="DUF1508" evidence="1">
    <location>
        <begin position="14"/>
        <end position="53"/>
    </location>
</feature>
<protein>
    <recommendedName>
        <fullName evidence="1">DUF1508 domain-containing protein</fullName>
    </recommendedName>
</protein>
<organism evidence="2">
    <name type="scientific">uncultured Caudovirales phage</name>
    <dbReference type="NCBI Taxonomy" id="2100421"/>
    <lineage>
        <taxon>Viruses</taxon>
        <taxon>Duplodnaviria</taxon>
        <taxon>Heunggongvirae</taxon>
        <taxon>Uroviricota</taxon>
        <taxon>Caudoviricetes</taxon>
        <taxon>Peduoviridae</taxon>
        <taxon>Maltschvirus</taxon>
        <taxon>Maltschvirus maltsch</taxon>
    </lineage>
</organism>
<dbReference type="SUPFAM" id="SSF160113">
    <property type="entry name" value="YegP-like"/>
    <property type="match status" value="1"/>
</dbReference>
<evidence type="ECO:0000259" key="1">
    <source>
        <dbReference type="Pfam" id="PF07411"/>
    </source>
</evidence>
<dbReference type="EMBL" id="LR796684">
    <property type="protein sequence ID" value="CAB4159244.1"/>
    <property type="molecule type" value="Genomic_DNA"/>
</dbReference>
<accession>A0A6J5NVL3</accession>
<name>A0A6J5NVL3_9CAUD</name>
<dbReference type="InterPro" id="IPR010879">
    <property type="entry name" value="DUF1508"/>
</dbReference>
<proteinExistence type="predicted"/>